<dbReference type="Proteomes" id="UP001210261">
    <property type="component" value="Unassembled WGS sequence"/>
</dbReference>
<reference evidence="5 6" key="1">
    <citation type="submission" date="2023-01" db="EMBL/GenBank/DDBJ databases">
        <title>Description of Helicobacter ibis sp. nov. isolated from faecal droppings of black-faced ibis (Theristicus melanopis).</title>
        <authorList>
            <person name="Lopez-Cantillo M."/>
            <person name="Vidal-Veuthey B."/>
            <person name="Mella A."/>
            <person name="De La Haba R."/>
            <person name="Collado L."/>
        </authorList>
    </citation>
    <scope>NUCLEOTIDE SEQUENCE [LARGE SCALE GENOMIC DNA]</scope>
    <source>
        <strain evidence="5 6">A82</strain>
    </source>
</reference>
<dbReference type="InterPro" id="IPR005320">
    <property type="entry name" value="Peptidase_S51"/>
</dbReference>
<comment type="similarity">
    <text evidence="1">Belongs to the peptidase S51 family.</text>
</comment>
<protein>
    <submittedName>
        <fullName evidence="5">Dipeptidase PepE</fullName>
        <ecNumber evidence="5">3.4.13.21</ecNumber>
    </submittedName>
</protein>
<dbReference type="RefSeq" id="WP_271021500.1">
    <property type="nucleotide sequence ID" value="NZ_JAQHXR010000002.1"/>
</dbReference>
<dbReference type="CDD" id="cd03146">
    <property type="entry name" value="GAT1_Peptidase_E"/>
    <property type="match status" value="1"/>
</dbReference>
<evidence type="ECO:0000313" key="6">
    <source>
        <dbReference type="Proteomes" id="UP001210261"/>
    </source>
</evidence>
<evidence type="ECO:0000256" key="3">
    <source>
        <dbReference type="ARBA" id="ARBA00022801"/>
    </source>
</evidence>
<dbReference type="SUPFAM" id="SSF52317">
    <property type="entry name" value="Class I glutamine amidotransferase-like"/>
    <property type="match status" value="1"/>
</dbReference>
<evidence type="ECO:0000313" key="5">
    <source>
        <dbReference type="EMBL" id="MDA3969106.1"/>
    </source>
</evidence>
<dbReference type="NCBIfam" id="NF003642">
    <property type="entry name" value="PRK05282.1"/>
    <property type="match status" value="1"/>
</dbReference>
<evidence type="ECO:0000256" key="1">
    <source>
        <dbReference type="ARBA" id="ARBA00006534"/>
    </source>
</evidence>
<dbReference type="EMBL" id="JAQHXR010000002">
    <property type="protein sequence ID" value="MDA3969106.1"/>
    <property type="molecule type" value="Genomic_DNA"/>
</dbReference>
<evidence type="ECO:0000256" key="4">
    <source>
        <dbReference type="ARBA" id="ARBA00022825"/>
    </source>
</evidence>
<accession>A0ABT4VEH4</accession>
<gene>
    <name evidence="5" type="primary">pepE</name>
    <name evidence="5" type="ORF">PF021_05385</name>
</gene>
<name>A0ABT4VEH4_9HELI</name>
<organism evidence="5 6">
    <name type="scientific">Helicobacter ibis</name>
    <dbReference type="NCBI Taxonomy" id="2962633"/>
    <lineage>
        <taxon>Bacteria</taxon>
        <taxon>Pseudomonadati</taxon>
        <taxon>Campylobacterota</taxon>
        <taxon>Epsilonproteobacteria</taxon>
        <taxon>Campylobacterales</taxon>
        <taxon>Helicobacteraceae</taxon>
        <taxon>Helicobacter</taxon>
    </lineage>
</organism>
<proteinExistence type="inferred from homology"/>
<keyword evidence="3 5" id="KW-0378">Hydrolase</keyword>
<dbReference type="Gene3D" id="3.40.50.880">
    <property type="match status" value="1"/>
</dbReference>
<keyword evidence="4" id="KW-0720">Serine protease</keyword>
<comment type="caution">
    <text evidence="5">The sequence shown here is derived from an EMBL/GenBank/DDBJ whole genome shotgun (WGS) entry which is preliminary data.</text>
</comment>
<dbReference type="InterPro" id="IPR029062">
    <property type="entry name" value="Class_I_gatase-like"/>
</dbReference>
<dbReference type="PANTHER" id="PTHR20842:SF0">
    <property type="entry name" value="ALPHA-ASPARTYL DIPEPTIDASE"/>
    <property type="match status" value="1"/>
</dbReference>
<keyword evidence="2" id="KW-0645">Protease</keyword>
<dbReference type="PANTHER" id="PTHR20842">
    <property type="entry name" value="PROTEASE S51 ALPHA-ASPARTYL DIPEPTIDASE"/>
    <property type="match status" value="1"/>
</dbReference>
<dbReference type="GO" id="GO:0016805">
    <property type="term" value="F:dipeptidase activity"/>
    <property type="evidence" value="ECO:0007669"/>
    <property type="project" value="UniProtKB-KW"/>
</dbReference>
<keyword evidence="5" id="KW-0224">Dipeptidase</keyword>
<sequence length="254" mass="28343">MVFTLGVCAYAEDFSKQNALLLSSSGYKDTGYLTHALPWIKDFVKQNKLEGKRIAFVPYAGVRKTYNEYESQVKTALKSINVNIVSIHKGNAKDEINKADAIFVGGGNTFELVHQMYNNDIMDLIQERVRAGIPYIGWSAGSNVAGATMQTTNDMPIVEPESFETLNIFPYQINPHFISGKPVGHNGESREERLEEFLIVNKDSTIYALPEGVALLINGDKVKVLGMDKKAPLLKMQYQKEVEKISIGSEFKIN</sequence>
<dbReference type="EC" id="3.4.13.21" evidence="5"/>
<dbReference type="Pfam" id="PF03575">
    <property type="entry name" value="Peptidase_S51"/>
    <property type="match status" value="1"/>
</dbReference>
<keyword evidence="6" id="KW-1185">Reference proteome</keyword>
<evidence type="ECO:0000256" key="2">
    <source>
        <dbReference type="ARBA" id="ARBA00022670"/>
    </source>
</evidence>